<dbReference type="Proteomes" id="UP000054485">
    <property type="component" value="Unassembled WGS sequence"/>
</dbReference>
<proteinExistence type="inferred from homology"/>
<accession>A0A0D0B389</accession>
<dbReference type="GO" id="GO:0005737">
    <property type="term" value="C:cytoplasm"/>
    <property type="evidence" value="ECO:0007669"/>
    <property type="project" value="TreeGrafter"/>
</dbReference>
<sequence length="236" mass="25968">MPSPPIQVFLTTIASQVVVRKRQEYILRILQTKKIPYTSYDLASDDDAKRLWRRKAPPDKQQLPGILVGGRFIGDFDAFEEAVETEGLAGFLRLNENWDIAVDEDRPAPDAKPVGVPGAVPIAQMTPEHHKPRFFPRDPDTPLKPVNKREGDYDVSTELEGYGLQGVRVTDDDLRLLVEELGLEGDDAEDMVKSLGGGGNGKGVPKKGGEDDEKAKATEATTDKDTKNASVTKEDN</sequence>
<dbReference type="OrthoDB" id="9932926at2759"/>
<name>A0A0D0B389_9AGAM</name>
<dbReference type="PANTHER" id="PTHR12232">
    <property type="entry name" value="SH3 DOMAIN-BINDING GLUTAMIC ACID-RICH-LIKE PROTEIN"/>
    <property type="match status" value="1"/>
</dbReference>
<dbReference type="Pfam" id="PF04908">
    <property type="entry name" value="SH3BGR"/>
    <property type="match status" value="1"/>
</dbReference>
<comment type="similarity">
    <text evidence="1">Belongs to the SH3BGR family.</text>
</comment>
<reference evidence="4" key="2">
    <citation type="submission" date="2015-01" db="EMBL/GenBank/DDBJ databases">
        <title>Evolutionary Origins and Diversification of the Mycorrhizal Mutualists.</title>
        <authorList>
            <consortium name="DOE Joint Genome Institute"/>
            <consortium name="Mycorrhizal Genomics Consortium"/>
            <person name="Kohler A."/>
            <person name="Kuo A."/>
            <person name="Nagy L.G."/>
            <person name="Floudas D."/>
            <person name="Copeland A."/>
            <person name="Barry K.W."/>
            <person name="Cichocki N."/>
            <person name="Veneault-Fourrey C."/>
            <person name="LaButti K."/>
            <person name="Lindquist E.A."/>
            <person name="Lipzen A."/>
            <person name="Lundell T."/>
            <person name="Morin E."/>
            <person name="Murat C."/>
            <person name="Riley R."/>
            <person name="Ohm R."/>
            <person name="Sun H."/>
            <person name="Tunlid A."/>
            <person name="Henrissat B."/>
            <person name="Grigoriev I.V."/>
            <person name="Hibbett D.S."/>
            <person name="Martin F."/>
        </authorList>
    </citation>
    <scope>NUCLEOTIDE SEQUENCE [LARGE SCALE GENOMIC DNA]</scope>
    <source>
        <strain evidence="4">UH-Slu-Lm8-n1</strain>
    </source>
</reference>
<evidence type="ECO:0000256" key="1">
    <source>
        <dbReference type="ARBA" id="ARBA00007764"/>
    </source>
</evidence>
<evidence type="ECO:0000313" key="4">
    <source>
        <dbReference type="Proteomes" id="UP000054485"/>
    </source>
</evidence>
<dbReference type="EMBL" id="KN835138">
    <property type="protein sequence ID" value="KIK48476.1"/>
    <property type="molecule type" value="Genomic_DNA"/>
</dbReference>
<evidence type="ECO:0008006" key="5">
    <source>
        <dbReference type="Google" id="ProtNLM"/>
    </source>
</evidence>
<dbReference type="InParanoid" id="A0A0D0B389"/>
<dbReference type="STRING" id="930992.A0A0D0B389"/>
<dbReference type="InterPro" id="IPR036249">
    <property type="entry name" value="Thioredoxin-like_sf"/>
</dbReference>
<feature type="compositionally biased region" description="Basic and acidic residues" evidence="2">
    <location>
        <begin position="207"/>
        <end position="236"/>
    </location>
</feature>
<dbReference type="Gene3D" id="3.40.30.10">
    <property type="entry name" value="Glutaredoxin"/>
    <property type="match status" value="1"/>
</dbReference>
<dbReference type="InterPro" id="IPR051033">
    <property type="entry name" value="SH3BGR"/>
</dbReference>
<evidence type="ECO:0000313" key="3">
    <source>
        <dbReference type="EMBL" id="KIK48476.1"/>
    </source>
</evidence>
<protein>
    <recommendedName>
        <fullName evidence="5">Glutaredoxin domain-containing protein</fullName>
    </recommendedName>
</protein>
<dbReference type="HOGENOM" id="CLU_075375_1_0_1"/>
<dbReference type="PANTHER" id="PTHR12232:SF0">
    <property type="entry name" value="THIOREDOXIN DOMAIN-CONTAINING PROTEIN"/>
    <property type="match status" value="1"/>
</dbReference>
<feature type="region of interest" description="Disordered" evidence="2">
    <location>
        <begin position="129"/>
        <end position="149"/>
    </location>
</feature>
<feature type="region of interest" description="Disordered" evidence="2">
    <location>
        <begin position="185"/>
        <end position="236"/>
    </location>
</feature>
<dbReference type="SUPFAM" id="SSF52833">
    <property type="entry name" value="Thioredoxin-like"/>
    <property type="match status" value="1"/>
</dbReference>
<gene>
    <name evidence="3" type="ORF">CY34DRAFT_798302</name>
</gene>
<keyword evidence="4" id="KW-1185">Reference proteome</keyword>
<organism evidence="3 4">
    <name type="scientific">Suillus luteus UH-Slu-Lm8-n1</name>
    <dbReference type="NCBI Taxonomy" id="930992"/>
    <lineage>
        <taxon>Eukaryota</taxon>
        <taxon>Fungi</taxon>
        <taxon>Dikarya</taxon>
        <taxon>Basidiomycota</taxon>
        <taxon>Agaricomycotina</taxon>
        <taxon>Agaricomycetes</taxon>
        <taxon>Agaricomycetidae</taxon>
        <taxon>Boletales</taxon>
        <taxon>Suillineae</taxon>
        <taxon>Suillaceae</taxon>
        <taxon>Suillus</taxon>
    </lineage>
</organism>
<dbReference type="AlphaFoldDB" id="A0A0D0B389"/>
<reference evidence="3 4" key="1">
    <citation type="submission" date="2014-04" db="EMBL/GenBank/DDBJ databases">
        <authorList>
            <consortium name="DOE Joint Genome Institute"/>
            <person name="Kuo A."/>
            <person name="Ruytinx J."/>
            <person name="Rineau F."/>
            <person name="Colpaert J."/>
            <person name="Kohler A."/>
            <person name="Nagy L.G."/>
            <person name="Floudas D."/>
            <person name="Copeland A."/>
            <person name="Barry K.W."/>
            <person name="Cichocki N."/>
            <person name="Veneault-Fourrey C."/>
            <person name="LaButti K."/>
            <person name="Lindquist E.A."/>
            <person name="Lipzen A."/>
            <person name="Lundell T."/>
            <person name="Morin E."/>
            <person name="Murat C."/>
            <person name="Sun H."/>
            <person name="Tunlid A."/>
            <person name="Henrissat B."/>
            <person name="Grigoriev I.V."/>
            <person name="Hibbett D.S."/>
            <person name="Martin F."/>
            <person name="Nordberg H.P."/>
            <person name="Cantor M.N."/>
            <person name="Hua S.X."/>
        </authorList>
    </citation>
    <scope>NUCLEOTIDE SEQUENCE [LARGE SCALE GENOMIC DNA]</scope>
    <source>
        <strain evidence="3 4">UH-Slu-Lm8-n1</strain>
    </source>
</reference>
<dbReference type="PROSITE" id="PS51354">
    <property type="entry name" value="GLUTAREDOXIN_2"/>
    <property type="match status" value="1"/>
</dbReference>
<feature type="compositionally biased region" description="Basic and acidic residues" evidence="2">
    <location>
        <begin position="135"/>
        <end position="149"/>
    </location>
</feature>
<evidence type="ECO:0000256" key="2">
    <source>
        <dbReference type="SAM" id="MobiDB-lite"/>
    </source>
</evidence>
<dbReference type="InterPro" id="IPR006993">
    <property type="entry name" value="Glut_rich_SH3-bd"/>
</dbReference>